<dbReference type="Proteomes" id="UP000292235">
    <property type="component" value="Plasmid phiM2"/>
</dbReference>
<proteinExistence type="predicted"/>
<geneLocation type="plasmid" evidence="3">
    <name>phim2</name>
</geneLocation>
<dbReference type="AlphaFoldDB" id="A0A4P6Q7R8"/>
<dbReference type="OrthoDB" id="3436785at2"/>
<organism evidence="2 3">
    <name type="scientific">Streptomonospora litoralis</name>
    <dbReference type="NCBI Taxonomy" id="2498135"/>
    <lineage>
        <taxon>Bacteria</taxon>
        <taxon>Bacillati</taxon>
        <taxon>Actinomycetota</taxon>
        <taxon>Actinomycetes</taxon>
        <taxon>Streptosporangiales</taxon>
        <taxon>Nocardiopsidaceae</taxon>
        <taxon>Streptomonospora</taxon>
    </lineage>
</organism>
<dbReference type="GeneID" id="39493864"/>
<evidence type="ECO:0000256" key="1">
    <source>
        <dbReference type="SAM" id="Phobius"/>
    </source>
</evidence>
<dbReference type="RefSeq" id="WP_131102935.1">
    <property type="nucleotide sequence ID" value="NZ_CP036456.1"/>
</dbReference>
<keyword evidence="2" id="KW-0614">Plasmid</keyword>
<feature type="transmembrane region" description="Helical" evidence="1">
    <location>
        <begin position="12"/>
        <end position="34"/>
    </location>
</feature>
<dbReference type="KEGG" id="strr:EKD16_25110"/>
<keyword evidence="3" id="KW-1185">Reference proteome</keyword>
<keyword evidence="1" id="KW-1133">Transmembrane helix</keyword>
<evidence type="ECO:0000313" key="2">
    <source>
        <dbReference type="EMBL" id="QBI56763.1"/>
    </source>
</evidence>
<evidence type="ECO:0000313" key="3">
    <source>
        <dbReference type="Proteomes" id="UP000292235"/>
    </source>
</evidence>
<name>A0A4P6Q7R8_9ACTN</name>
<reference evidence="2 3" key="1">
    <citation type="submission" date="2019-02" db="EMBL/GenBank/DDBJ databases">
        <authorList>
            <person name="Khodamoradi S."/>
            <person name="Hahnke R.L."/>
            <person name="Kaempfer P."/>
            <person name="Schumann P."/>
            <person name="Rohde M."/>
            <person name="Steinert M."/>
            <person name="Luzhetskyy A."/>
            <person name="Wink J."/>
            <person name="Ruckert C."/>
        </authorList>
    </citation>
    <scope>NUCLEOTIDE SEQUENCE [LARGE SCALE GENOMIC DNA]</scope>
    <source>
        <strain evidence="2 3">M2</strain>
        <plasmid evidence="3">phim2</plasmid>
    </source>
</reference>
<dbReference type="EMBL" id="CP036456">
    <property type="protein sequence ID" value="QBI56763.1"/>
    <property type="molecule type" value="Genomic_DNA"/>
</dbReference>
<keyword evidence="1" id="KW-0812">Transmembrane</keyword>
<accession>A0A4P6Q7R8</accession>
<keyword evidence="1" id="KW-0472">Membrane</keyword>
<protein>
    <submittedName>
        <fullName evidence="2">Uncharacterized protein</fullName>
    </submittedName>
</protein>
<gene>
    <name evidence="2" type="ORF">EKD16_25110</name>
</gene>
<sequence>MDGSAIADLIPWADVGLTGLVSIGVVMILTGRLVPRSTVQEMRHERDARLSDLRAAYDASEEARRIQGEQLGELLETSRTNAELLEGLRQGHDPGGRQ</sequence>